<gene>
    <name evidence="1" type="ORF">IE077_000897</name>
</gene>
<organism evidence="1 2">
    <name type="scientific">Cardiosporidium cionae</name>
    <dbReference type="NCBI Taxonomy" id="476202"/>
    <lineage>
        <taxon>Eukaryota</taxon>
        <taxon>Sar</taxon>
        <taxon>Alveolata</taxon>
        <taxon>Apicomplexa</taxon>
        <taxon>Aconoidasida</taxon>
        <taxon>Nephromycida</taxon>
        <taxon>Cardiosporidium</taxon>
    </lineage>
</organism>
<evidence type="ECO:0000313" key="2">
    <source>
        <dbReference type="Proteomes" id="UP000823046"/>
    </source>
</evidence>
<evidence type="ECO:0000313" key="1">
    <source>
        <dbReference type="EMBL" id="KAF8822152.1"/>
    </source>
</evidence>
<dbReference type="EMBL" id="JADAQX010000077">
    <property type="protein sequence ID" value="KAF8822152.1"/>
    <property type="molecule type" value="Genomic_DNA"/>
</dbReference>
<comment type="caution">
    <text evidence="1">The sequence shown here is derived from an EMBL/GenBank/DDBJ whole genome shotgun (WGS) entry which is preliminary data.</text>
</comment>
<accession>A0ABQ7JDR2</accession>
<dbReference type="SUPFAM" id="SSF57184">
    <property type="entry name" value="Growth factor receptor domain"/>
    <property type="match status" value="1"/>
</dbReference>
<proteinExistence type="predicted"/>
<keyword evidence="2" id="KW-1185">Reference proteome</keyword>
<protein>
    <submittedName>
        <fullName evidence="1">Uncharacterized protein</fullName>
    </submittedName>
</protein>
<feature type="non-terminal residue" evidence="1">
    <location>
        <position position="180"/>
    </location>
</feature>
<reference evidence="1 2" key="1">
    <citation type="journal article" date="2020" name="bioRxiv">
        <title>Metabolic contributions of an alphaproteobacterial endosymbiont in the apicomplexan Cardiosporidium cionae.</title>
        <authorList>
            <person name="Hunter E.S."/>
            <person name="Paight C.J."/>
            <person name="Lane C.E."/>
        </authorList>
    </citation>
    <scope>NUCLEOTIDE SEQUENCE [LARGE SCALE GENOMIC DNA]</scope>
    <source>
        <strain evidence="1">ESH_2018</strain>
    </source>
</reference>
<dbReference type="PANTHER" id="PTHR47236">
    <property type="entry name" value="GENE, 32742-RELATED-RELATED"/>
    <property type="match status" value="1"/>
</dbReference>
<dbReference type="PANTHER" id="PTHR47236:SF4">
    <property type="entry name" value="GENE 9195-RELATED"/>
    <property type="match status" value="1"/>
</dbReference>
<dbReference type="InterPro" id="IPR009030">
    <property type="entry name" value="Growth_fac_rcpt_cys_sf"/>
</dbReference>
<name>A0ABQ7JDR2_9APIC</name>
<sequence length="180" mass="18956">DCPEGYVQTLSGQTKCFICPAGVSCNKDSTSDDPLTSFCSAGYYSLDGGADCIICPSGYQCKETYLKPRKCQHIREYAPEGSVFCLGCPAGFRCPDPASAPEMCPQGSYSYSGDGVCKPCFPGYVCLSGSKSPAPQGQEALKGTYIPLNNGGNSISCPRGYFGIKFAARGMFDGCDICPA</sequence>
<dbReference type="Proteomes" id="UP000823046">
    <property type="component" value="Unassembled WGS sequence"/>
</dbReference>
<feature type="non-terminal residue" evidence="1">
    <location>
        <position position="1"/>
    </location>
</feature>